<dbReference type="GO" id="GO:0008720">
    <property type="term" value="F:D-lactate dehydrogenase (NAD+) activity"/>
    <property type="evidence" value="ECO:0007669"/>
    <property type="project" value="TreeGrafter"/>
</dbReference>
<accession>A0A811T4N5</accession>
<dbReference type="Pfam" id="PF01565">
    <property type="entry name" value="FAD_binding_4"/>
    <property type="match status" value="1"/>
</dbReference>
<dbReference type="SUPFAM" id="SSF56176">
    <property type="entry name" value="FAD-binding/transporter-associated domain-like"/>
    <property type="match status" value="1"/>
</dbReference>
<dbReference type="InterPro" id="IPR036318">
    <property type="entry name" value="FAD-bd_PCMH-like_sf"/>
</dbReference>
<reference evidence="5" key="1">
    <citation type="submission" date="2020-10" db="EMBL/GenBank/DDBJ databases">
        <authorList>
            <person name="Hahn C.J."/>
            <person name="Laso-Perez R."/>
            <person name="Vulcano F."/>
            <person name="Vaziourakis K.-M."/>
            <person name="Stokke R."/>
            <person name="Steen I.H."/>
            <person name="Teske A."/>
            <person name="Boetius A."/>
            <person name="Liebeke M."/>
            <person name="Amann R."/>
            <person name="Knittel K."/>
        </authorList>
    </citation>
    <scope>NUCLEOTIDE SEQUENCE</scope>
    <source>
        <strain evidence="5">Gfbio:e3339647-f889-4370-9287-4fb5cb688e4c:AG392E03_GoMArc1</strain>
    </source>
</reference>
<name>A0A811T4N5_9EURY</name>
<organism evidence="5 6">
    <name type="scientific">Candidatus Argoarchaeum ethanivorans</name>
    <dbReference type="NCBI Taxonomy" id="2608793"/>
    <lineage>
        <taxon>Archaea</taxon>
        <taxon>Methanobacteriati</taxon>
        <taxon>Methanobacteriota</taxon>
        <taxon>Stenosarchaea group</taxon>
        <taxon>Methanomicrobia</taxon>
        <taxon>Methanosarcinales</taxon>
        <taxon>Methanosarcinales incertae sedis</taxon>
        <taxon>GOM Arc I cluster</taxon>
        <taxon>Candidatus Argoarchaeum</taxon>
    </lineage>
</organism>
<comment type="caution">
    <text evidence="5">The sequence shown here is derived from an EMBL/GenBank/DDBJ whole genome shotgun (WGS) entry which is preliminary data.</text>
</comment>
<evidence type="ECO:0000313" key="6">
    <source>
        <dbReference type="Proteomes" id="UP000606624"/>
    </source>
</evidence>
<dbReference type="AlphaFoldDB" id="A0A811T4N5"/>
<dbReference type="InterPro" id="IPR016167">
    <property type="entry name" value="FAD-bd_PCMH_sub1"/>
</dbReference>
<keyword evidence="3" id="KW-0274">FAD</keyword>
<protein>
    <submittedName>
        <fullName evidence="5">FAD binding domain protein</fullName>
    </submittedName>
</protein>
<evidence type="ECO:0000256" key="3">
    <source>
        <dbReference type="ARBA" id="ARBA00022827"/>
    </source>
</evidence>
<proteinExistence type="inferred from homology"/>
<dbReference type="InterPro" id="IPR016164">
    <property type="entry name" value="FAD-linked_Oxase-like_C"/>
</dbReference>
<evidence type="ECO:0000256" key="2">
    <source>
        <dbReference type="ARBA" id="ARBA00022630"/>
    </source>
</evidence>
<evidence type="ECO:0000313" key="5">
    <source>
        <dbReference type="EMBL" id="CAD6490252.1"/>
    </source>
</evidence>
<keyword evidence="2" id="KW-0285">Flavoprotein</keyword>
<dbReference type="GO" id="GO:0004458">
    <property type="term" value="F:D-lactate dehydrogenase (cytochrome) activity"/>
    <property type="evidence" value="ECO:0007669"/>
    <property type="project" value="TreeGrafter"/>
</dbReference>
<feature type="domain" description="FAD-binding PCMH-type" evidence="4">
    <location>
        <begin position="35"/>
        <end position="220"/>
    </location>
</feature>
<comment type="similarity">
    <text evidence="1">Belongs to the FAD-binding oxidoreductase/transferase type 4 family.</text>
</comment>
<dbReference type="SUPFAM" id="SSF55103">
    <property type="entry name" value="FAD-linked oxidases, C-terminal domain"/>
    <property type="match status" value="1"/>
</dbReference>
<dbReference type="Gene3D" id="3.30.465.10">
    <property type="match status" value="1"/>
</dbReference>
<dbReference type="InterPro" id="IPR006094">
    <property type="entry name" value="Oxid_FAD_bind_N"/>
</dbReference>
<dbReference type="EMBL" id="CAJHIN010000005">
    <property type="protein sequence ID" value="CAD6490252.1"/>
    <property type="molecule type" value="Genomic_DNA"/>
</dbReference>
<dbReference type="InterPro" id="IPR016166">
    <property type="entry name" value="FAD-bd_PCMH"/>
</dbReference>
<dbReference type="Gene3D" id="3.30.43.10">
    <property type="entry name" value="Uridine Diphospho-n-acetylenolpyruvylglucosamine Reductase, domain 2"/>
    <property type="match status" value="1"/>
</dbReference>
<gene>
    <name evidence="5" type="ORF">KFBDDELM_00130</name>
</gene>
<dbReference type="PROSITE" id="PS51387">
    <property type="entry name" value="FAD_PCMH"/>
    <property type="match status" value="1"/>
</dbReference>
<dbReference type="InterPro" id="IPR016169">
    <property type="entry name" value="FAD-bd_PCMH_sub2"/>
</dbReference>
<dbReference type="PANTHER" id="PTHR11748:SF111">
    <property type="entry name" value="D-LACTATE DEHYDROGENASE, MITOCHONDRIAL-RELATED"/>
    <property type="match status" value="1"/>
</dbReference>
<dbReference type="PANTHER" id="PTHR11748">
    <property type="entry name" value="D-LACTATE DEHYDROGENASE"/>
    <property type="match status" value="1"/>
</dbReference>
<dbReference type="Proteomes" id="UP000606624">
    <property type="component" value="Unassembled WGS sequence"/>
</dbReference>
<dbReference type="GO" id="GO:1903457">
    <property type="term" value="P:lactate catabolic process"/>
    <property type="evidence" value="ECO:0007669"/>
    <property type="project" value="TreeGrafter"/>
</dbReference>
<evidence type="ECO:0000259" key="4">
    <source>
        <dbReference type="PROSITE" id="PS51387"/>
    </source>
</evidence>
<evidence type="ECO:0000256" key="1">
    <source>
        <dbReference type="ARBA" id="ARBA00008000"/>
    </source>
</evidence>
<dbReference type="GO" id="GO:0071949">
    <property type="term" value="F:FAD binding"/>
    <property type="evidence" value="ECO:0007669"/>
    <property type="project" value="InterPro"/>
</dbReference>
<sequence>MTILEQLQKIVGSENVSDDKAIAAAYSRDQHWSFVKPKNPAYVVRPGTKEEIRDILMLANHENMPVIPWSTGINIRGMTIPVKDQSIMLDVSRLNQIIEISPEMMTATIEPGVTFGMLVEQTKKYGLRPAFPDAPLTVSAVANNYLRGIYQTSPRDGLDHILSFEIILPNGETLSTGSRLLSKELPYFRYGPGPEIASLFIAGPGTWGVVTELTLKLYRIFKHQNVYYVGFEDIDTPMELLTKVNREELVSGCRFVDTAHWLPPYLGTFDYAYESLPEFVVVLVVENQDKVFQAQDEIVRNYIDESGGKILDLPGKLADNLKCEMLGAETSSMIFGFKGNFYCVGYYGPLKFLPRYYNDFKQNALEVGFSIEDISYYANTIARFHGQSTYYELEIYFDSSDKKSVEMLRALHARTVENLLDTGIYGWFRPYAGVIEPTLERIGNFADYWKKLQQLIDPNGIMNPGKLF</sequence>